<accession>A0A4R4D9J5</accession>
<reference evidence="2 3" key="1">
    <citation type="submission" date="2019-03" db="EMBL/GenBank/DDBJ databases">
        <title>Paracraurococcus aquatilis NE82 genome sequence.</title>
        <authorList>
            <person name="Zhao Y."/>
            <person name="Du Z."/>
        </authorList>
    </citation>
    <scope>NUCLEOTIDE SEQUENCE [LARGE SCALE GENOMIC DNA]</scope>
    <source>
        <strain evidence="2 3">NE82</strain>
    </source>
</reference>
<organism evidence="2 3">
    <name type="scientific">Roseicella aquatilis</name>
    <dbReference type="NCBI Taxonomy" id="2527868"/>
    <lineage>
        <taxon>Bacteria</taxon>
        <taxon>Pseudomonadati</taxon>
        <taxon>Pseudomonadota</taxon>
        <taxon>Alphaproteobacteria</taxon>
        <taxon>Acetobacterales</taxon>
        <taxon>Roseomonadaceae</taxon>
        <taxon>Roseicella</taxon>
    </lineage>
</organism>
<name>A0A4R4D9J5_9PROT</name>
<dbReference type="Proteomes" id="UP000295023">
    <property type="component" value="Unassembled WGS sequence"/>
</dbReference>
<comment type="caution">
    <text evidence="2">The sequence shown here is derived from an EMBL/GenBank/DDBJ whole genome shotgun (WGS) entry which is preliminary data.</text>
</comment>
<evidence type="ECO:0000259" key="1">
    <source>
        <dbReference type="Pfam" id="PF06568"/>
    </source>
</evidence>
<dbReference type="RefSeq" id="WP_132292877.1">
    <property type="nucleotide sequence ID" value="NZ_SKBM01000020.1"/>
</dbReference>
<evidence type="ECO:0000313" key="3">
    <source>
        <dbReference type="Proteomes" id="UP000295023"/>
    </source>
</evidence>
<dbReference type="Pfam" id="PF06568">
    <property type="entry name" value="YjiS-like"/>
    <property type="match status" value="1"/>
</dbReference>
<evidence type="ECO:0000313" key="2">
    <source>
        <dbReference type="EMBL" id="TCZ57146.1"/>
    </source>
</evidence>
<dbReference type="EMBL" id="SKBM01000020">
    <property type="protein sequence ID" value="TCZ57146.1"/>
    <property type="molecule type" value="Genomic_DNA"/>
</dbReference>
<dbReference type="OrthoDB" id="7376415at2"/>
<protein>
    <submittedName>
        <fullName evidence="2">DUF1127 domain-containing protein</fullName>
    </submittedName>
</protein>
<proteinExistence type="predicted"/>
<feature type="domain" description="YjiS-like" evidence="1">
    <location>
        <begin position="24"/>
        <end position="55"/>
    </location>
</feature>
<sequence length="70" mass="8202">MAIRSSLSFGLWQFTPARAPRLGLRAMWRAIQTRRQLAEMDDRMLRDIGISRVDALHEAERLPWDLTPRP</sequence>
<gene>
    <name evidence="2" type="ORF">EXY23_18555</name>
</gene>
<dbReference type="AlphaFoldDB" id="A0A4R4D9J5"/>
<dbReference type="InterPro" id="IPR009506">
    <property type="entry name" value="YjiS-like"/>
</dbReference>
<keyword evidence="3" id="KW-1185">Reference proteome</keyword>